<dbReference type="OrthoDB" id="426718at2759"/>
<dbReference type="Proteomes" id="UP000053477">
    <property type="component" value="Unassembled WGS sequence"/>
</dbReference>
<name>A0A0H2S721_9AGAM</name>
<accession>A0A0H2S721</accession>
<dbReference type="InterPro" id="IPR029058">
    <property type="entry name" value="AB_hydrolase_fold"/>
</dbReference>
<evidence type="ECO:0000259" key="5">
    <source>
        <dbReference type="Pfam" id="PF01764"/>
    </source>
</evidence>
<reference evidence="6 7" key="1">
    <citation type="submission" date="2015-04" db="EMBL/GenBank/DDBJ databases">
        <title>Complete genome sequence of Schizopora paradoxa KUC8140, a cosmopolitan wood degrader in East Asia.</title>
        <authorList>
            <consortium name="DOE Joint Genome Institute"/>
            <person name="Min B."/>
            <person name="Park H."/>
            <person name="Jang Y."/>
            <person name="Kim J.-J."/>
            <person name="Kim K.H."/>
            <person name="Pangilinan J."/>
            <person name="Lipzen A."/>
            <person name="Riley R."/>
            <person name="Grigoriev I.V."/>
            <person name="Spatafora J.W."/>
            <person name="Choi I.-G."/>
        </authorList>
    </citation>
    <scope>NUCLEOTIDE SEQUENCE [LARGE SCALE GENOMIC DNA]</scope>
    <source>
        <strain evidence="6 7">KUC8140</strain>
    </source>
</reference>
<dbReference type="Gene3D" id="3.40.50.1820">
    <property type="entry name" value="alpha/beta hydrolase"/>
    <property type="match status" value="1"/>
</dbReference>
<dbReference type="SUPFAM" id="SSF53474">
    <property type="entry name" value="alpha/beta-Hydrolases"/>
    <property type="match status" value="1"/>
</dbReference>
<dbReference type="PANTHER" id="PTHR45856">
    <property type="entry name" value="ALPHA/BETA-HYDROLASES SUPERFAMILY PROTEIN"/>
    <property type="match status" value="1"/>
</dbReference>
<evidence type="ECO:0000256" key="4">
    <source>
        <dbReference type="ARBA" id="ARBA00048461"/>
    </source>
</evidence>
<keyword evidence="1" id="KW-1015">Disulfide bond</keyword>
<dbReference type="PANTHER" id="PTHR45856:SF25">
    <property type="entry name" value="FUNGAL LIPASE-LIKE DOMAIN-CONTAINING PROTEIN"/>
    <property type="match status" value="1"/>
</dbReference>
<gene>
    <name evidence="6" type="ORF">SCHPADRAFT_829182</name>
</gene>
<dbReference type="EMBL" id="KQ085973">
    <property type="protein sequence ID" value="KLO12646.1"/>
    <property type="molecule type" value="Genomic_DNA"/>
</dbReference>
<keyword evidence="7" id="KW-1185">Reference proteome</keyword>
<comment type="catalytic activity">
    <reaction evidence="3">
        <text>a diacylglycerol + H2O = a monoacylglycerol + a fatty acid + H(+)</text>
        <dbReference type="Rhea" id="RHEA:32731"/>
        <dbReference type="ChEBI" id="CHEBI:15377"/>
        <dbReference type="ChEBI" id="CHEBI:15378"/>
        <dbReference type="ChEBI" id="CHEBI:17408"/>
        <dbReference type="ChEBI" id="CHEBI:18035"/>
        <dbReference type="ChEBI" id="CHEBI:28868"/>
    </reaction>
</comment>
<dbReference type="Pfam" id="PF01764">
    <property type="entry name" value="Lipase_3"/>
    <property type="match status" value="1"/>
</dbReference>
<comment type="similarity">
    <text evidence="2">Belongs to the AB hydrolase superfamily. Lipase family. Class 3 subfamily.</text>
</comment>
<evidence type="ECO:0000313" key="7">
    <source>
        <dbReference type="Proteomes" id="UP000053477"/>
    </source>
</evidence>
<feature type="domain" description="Fungal lipase-type" evidence="5">
    <location>
        <begin position="82"/>
        <end position="235"/>
    </location>
</feature>
<dbReference type="InterPro" id="IPR051218">
    <property type="entry name" value="Sec_MonoDiacylglyc_Lipase"/>
</dbReference>
<dbReference type="AlphaFoldDB" id="A0A0H2S721"/>
<protein>
    <submittedName>
        <fullName evidence="6">Alpha/beta-hydrolase</fullName>
    </submittedName>
</protein>
<evidence type="ECO:0000256" key="2">
    <source>
        <dbReference type="ARBA" id="ARBA00043996"/>
    </source>
</evidence>
<evidence type="ECO:0000256" key="1">
    <source>
        <dbReference type="ARBA" id="ARBA00023157"/>
    </source>
</evidence>
<evidence type="ECO:0000313" key="6">
    <source>
        <dbReference type="EMBL" id="KLO12646.1"/>
    </source>
</evidence>
<sequence length="294" mass="31806">MLSAPSLEGSPVIKLSSTEVSSYKPYTLYSSIAYCSPSIIGNWSCGGNCDALAGFSPTFWGGDGTDTQYWYVGFDRTLNTVVVAHQGTRAKSLYSLVIDLNVFMTPLNSTLFPGLPSSIAVHSGFADSHARIAEAVLSAVNMTLTMHASLSPSVTLTGHSLGAALSLLDAIYLSLHLPDSTRFKYVGFGLPRVGNQEFANYVDDLAVRFDSELKNGTSFTRITDKRDLIPINPGKFMGFRHPRGEVHIDDSDEWNACPGQDNPSSSCIVGQVPTDFEGRLSDHHGPYDGVYMNC</sequence>
<dbReference type="InParanoid" id="A0A0H2S721"/>
<keyword evidence="6" id="KW-0378">Hydrolase</keyword>
<comment type="catalytic activity">
    <reaction evidence="4">
        <text>a monoacylglycerol + H2O = glycerol + a fatty acid + H(+)</text>
        <dbReference type="Rhea" id="RHEA:15245"/>
        <dbReference type="ChEBI" id="CHEBI:15377"/>
        <dbReference type="ChEBI" id="CHEBI:15378"/>
        <dbReference type="ChEBI" id="CHEBI:17408"/>
        <dbReference type="ChEBI" id="CHEBI:17754"/>
        <dbReference type="ChEBI" id="CHEBI:28868"/>
    </reaction>
</comment>
<dbReference type="InterPro" id="IPR002921">
    <property type="entry name" value="Fungal_lipase-type"/>
</dbReference>
<dbReference type="CDD" id="cd00519">
    <property type="entry name" value="Lipase_3"/>
    <property type="match status" value="1"/>
</dbReference>
<dbReference type="GO" id="GO:0006629">
    <property type="term" value="P:lipid metabolic process"/>
    <property type="evidence" value="ECO:0007669"/>
    <property type="project" value="InterPro"/>
</dbReference>
<organism evidence="6 7">
    <name type="scientific">Schizopora paradoxa</name>
    <dbReference type="NCBI Taxonomy" id="27342"/>
    <lineage>
        <taxon>Eukaryota</taxon>
        <taxon>Fungi</taxon>
        <taxon>Dikarya</taxon>
        <taxon>Basidiomycota</taxon>
        <taxon>Agaricomycotina</taxon>
        <taxon>Agaricomycetes</taxon>
        <taxon>Hymenochaetales</taxon>
        <taxon>Schizoporaceae</taxon>
        <taxon>Schizopora</taxon>
    </lineage>
</organism>
<proteinExistence type="inferred from homology"/>
<evidence type="ECO:0000256" key="3">
    <source>
        <dbReference type="ARBA" id="ARBA00047591"/>
    </source>
</evidence>
<dbReference type="GO" id="GO:0016787">
    <property type="term" value="F:hydrolase activity"/>
    <property type="evidence" value="ECO:0007669"/>
    <property type="project" value="UniProtKB-KW"/>
</dbReference>